<feature type="region of interest" description="Disordered" evidence="1">
    <location>
        <begin position="24"/>
        <end position="56"/>
    </location>
</feature>
<sequence>MNFMTRSSQPVRGHILEFDDDFERTLRRKKTQPEPNPSSSSSESEFEEEEEEHDMAVDNRTIKELSASGLDNVSSNQIPSNPIPPNVSFPHMFMQSKKEESEKDILETFRKVQVNIPLLDAIKQVPKYAKFLKKLCTIKKRIPEKKVIHVSENVSVVLQRKLPPKCKDPGELKNESVIIQLVHRSNAYPKGVLEDVLVQISVSGATFIPAMKSKSGRKMVNFAHKAGGGLKLPDVDSSSTVVQRGQGWLGFAPGMMGYKAQVVASAITLPICRKIKKGARSTVRTANFRGLKPPHTVVNQGGSWVGLVEGNESFKMVVVASKKSIGVGRNRPWKMGGREGKNAQESWELSFFFFFFFFLFSFFLIG</sequence>
<reference evidence="3 4" key="1">
    <citation type="submission" date="2019-09" db="EMBL/GenBank/DDBJ databases">
        <authorList>
            <person name="Ou C."/>
        </authorList>
    </citation>
    <scope>NUCLEOTIDE SEQUENCE [LARGE SCALE GENOMIC DNA]</scope>
    <source>
        <strain evidence="3">S2</strain>
        <tissue evidence="3">Leaf</tissue>
    </source>
</reference>
<comment type="caution">
    <text evidence="3">The sequence shown here is derived from an EMBL/GenBank/DDBJ whole genome shotgun (WGS) entry which is preliminary data.</text>
</comment>
<evidence type="ECO:0000256" key="2">
    <source>
        <dbReference type="SAM" id="Phobius"/>
    </source>
</evidence>
<dbReference type="EMBL" id="SMOL01000004">
    <property type="protein sequence ID" value="KAB2635872.1"/>
    <property type="molecule type" value="Genomic_DNA"/>
</dbReference>
<evidence type="ECO:0000313" key="3">
    <source>
        <dbReference type="EMBL" id="KAB2635872.1"/>
    </source>
</evidence>
<evidence type="ECO:0000256" key="1">
    <source>
        <dbReference type="SAM" id="MobiDB-lite"/>
    </source>
</evidence>
<keyword evidence="2" id="KW-0472">Membrane</keyword>
<reference evidence="4" key="2">
    <citation type="submission" date="2019-10" db="EMBL/GenBank/DDBJ databases">
        <title>A de novo genome assembly of a pear dwarfing rootstock.</title>
        <authorList>
            <person name="Wang F."/>
            <person name="Wang J."/>
            <person name="Li S."/>
            <person name="Zhang Y."/>
            <person name="Fang M."/>
            <person name="Ma L."/>
            <person name="Zhao Y."/>
            <person name="Jiang S."/>
        </authorList>
    </citation>
    <scope>NUCLEOTIDE SEQUENCE [LARGE SCALE GENOMIC DNA]</scope>
</reference>
<organism evidence="3 4">
    <name type="scientific">Pyrus ussuriensis x Pyrus communis</name>
    <dbReference type="NCBI Taxonomy" id="2448454"/>
    <lineage>
        <taxon>Eukaryota</taxon>
        <taxon>Viridiplantae</taxon>
        <taxon>Streptophyta</taxon>
        <taxon>Embryophyta</taxon>
        <taxon>Tracheophyta</taxon>
        <taxon>Spermatophyta</taxon>
        <taxon>Magnoliopsida</taxon>
        <taxon>eudicotyledons</taxon>
        <taxon>Gunneridae</taxon>
        <taxon>Pentapetalae</taxon>
        <taxon>rosids</taxon>
        <taxon>fabids</taxon>
        <taxon>Rosales</taxon>
        <taxon>Rosaceae</taxon>
        <taxon>Amygdaloideae</taxon>
        <taxon>Maleae</taxon>
        <taxon>Pyrus</taxon>
    </lineage>
</organism>
<keyword evidence="2" id="KW-1133">Transmembrane helix</keyword>
<dbReference type="Proteomes" id="UP000327157">
    <property type="component" value="Chromosome 5"/>
</dbReference>
<feature type="transmembrane region" description="Helical" evidence="2">
    <location>
        <begin position="347"/>
        <end position="365"/>
    </location>
</feature>
<proteinExistence type="predicted"/>
<protein>
    <submittedName>
        <fullName evidence="3">S2-RNase</fullName>
    </submittedName>
</protein>
<keyword evidence="2" id="KW-0812">Transmembrane</keyword>
<name>A0A5N5IBI5_9ROSA</name>
<dbReference type="AlphaFoldDB" id="A0A5N5IBI5"/>
<evidence type="ECO:0000313" key="4">
    <source>
        <dbReference type="Proteomes" id="UP000327157"/>
    </source>
</evidence>
<gene>
    <name evidence="3" type="ORF">D8674_026406</name>
</gene>
<dbReference type="PANTHER" id="PTHR33067:SF9">
    <property type="entry name" value="RNA-DIRECTED DNA POLYMERASE"/>
    <property type="match status" value="1"/>
</dbReference>
<accession>A0A5N5IBI5</accession>
<dbReference type="PANTHER" id="PTHR33067">
    <property type="entry name" value="RNA-DIRECTED DNA POLYMERASE-RELATED"/>
    <property type="match status" value="1"/>
</dbReference>
<feature type="compositionally biased region" description="Acidic residues" evidence="1">
    <location>
        <begin position="44"/>
        <end position="53"/>
    </location>
</feature>
<dbReference type="OrthoDB" id="1194612at2759"/>
<keyword evidence="4" id="KW-1185">Reference proteome</keyword>
<reference evidence="3 4" key="3">
    <citation type="submission" date="2019-11" db="EMBL/GenBank/DDBJ databases">
        <title>A de novo genome assembly of a pear dwarfing rootstock.</title>
        <authorList>
            <person name="Wang F."/>
            <person name="Wang J."/>
            <person name="Li S."/>
            <person name="Zhang Y."/>
            <person name="Fang M."/>
            <person name="Ma L."/>
            <person name="Zhao Y."/>
            <person name="Jiang S."/>
        </authorList>
    </citation>
    <scope>NUCLEOTIDE SEQUENCE [LARGE SCALE GENOMIC DNA]</scope>
    <source>
        <strain evidence="3">S2</strain>
        <tissue evidence="3">Leaf</tissue>
    </source>
</reference>